<feature type="transmembrane region" description="Helical" evidence="5">
    <location>
        <begin position="61"/>
        <end position="85"/>
    </location>
</feature>
<keyword evidence="4 5" id="KW-0472">Membrane</keyword>
<keyword evidence="2 5" id="KW-0812">Transmembrane</keyword>
<keyword evidence="3 5" id="KW-1133">Transmembrane helix</keyword>
<protein>
    <submittedName>
        <fullName evidence="7">RDD domain-containing protein</fullName>
    </submittedName>
</protein>
<dbReference type="Pfam" id="PF06271">
    <property type="entry name" value="RDD"/>
    <property type="match status" value="1"/>
</dbReference>
<evidence type="ECO:0000256" key="2">
    <source>
        <dbReference type="ARBA" id="ARBA00022692"/>
    </source>
</evidence>
<dbReference type="InterPro" id="IPR010432">
    <property type="entry name" value="RDD"/>
</dbReference>
<evidence type="ECO:0000256" key="4">
    <source>
        <dbReference type="ARBA" id="ARBA00023136"/>
    </source>
</evidence>
<proteinExistence type="predicted"/>
<dbReference type="Proteomes" id="UP000663722">
    <property type="component" value="Chromosome"/>
</dbReference>
<reference evidence="7" key="1">
    <citation type="journal article" date="2021" name="Microb. Physiol.">
        <title>Proteogenomic Insights into the Physiology of Marine, Sulfate-Reducing, Filamentous Desulfonema limicola and Desulfonema magnum.</title>
        <authorList>
            <person name="Schnaars V."/>
            <person name="Wohlbrand L."/>
            <person name="Scheve S."/>
            <person name="Hinrichs C."/>
            <person name="Reinhardt R."/>
            <person name="Rabus R."/>
        </authorList>
    </citation>
    <scope>NUCLEOTIDE SEQUENCE</scope>
    <source>
        <strain evidence="7">4be13</strain>
    </source>
</reference>
<dbReference type="PANTHER" id="PTHR38480">
    <property type="entry name" value="SLR0254 PROTEIN"/>
    <property type="match status" value="1"/>
</dbReference>
<feature type="domain" description="RDD" evidence="6">
    <location>
        <begin position="24"/>
        <end position="150"/>
    </location>
</feature>
<dbReference type="PANTHER" id="PTHR38480:SF1">
    <property type="entry name" value="SLR0254 PROTEIN"/>
    <property type="match status" value="1"/>
</dbReference>
<comment type="subcellular location">
    <subcellularLocation>
        <location evidence="1">Membrane</location>
        <topology evidence="1">Multi-pass membrane protein</topology>
    </subcellularLocation>
</comment>
<dbReference type="AlphaFoldDB" id="A0A975GTT6"/>
<evidence type="ECO:0000259" key="6">
    <source>
        <dbReference type="Pfam" id="PF06271"/>
    </source>
</evidence>
<dbReference type="KEGG" id="dmm:dnm_085530"/>
<keyword evidence="8" id="KW-1185">Reference proteome</keyword>
<sequence length="258" mass="29137">MNKERKRTLTIKTPEGIAFSLHLAGPVTRFLAWLIDLASIFVISLTARIAAGFLGVISPDIASAAVILAYFIISIGYGIAMEWYWRGQTIGKRLLRLRVMDEQGLRLQFNQVVIRNLLRFVDSLPAFYMVGGLACLVSPRVQRLGDLAANTIVVWNGAVSEPDLDQLLTGKYNSFRNYPHLEARLRHHISVREAGIVLQALLRRDELDPSARLELFKEIAMHFKRAVKFPQEATDGISDEQYVRNVADVLFRSEFPGR</sequence>
<evidence type="ECO:0000256" key="3">
    <source>
        <dbReference type="ARBA" id="ARBA00022989"/>
    </source>
</evidence>
<gene>
    <name evidence="7" type="ORF">dnm_085530</name>
</gene>
<dbReference type="RefSeq" id="WP_207679821.1">
    <property type="nucleotide sequence ID" value="NZ_CP061800.1"/>
</dbReference>
<name>A0A975GTT6_9BACT</name>
<evidence type="ECO:0000313" key="8">
    <source>
        <dbReference type="Proteomes" id="UP000663722"/>
    </source>
</evidence>
<evidence type="ECO:0000313" key="7">
    <source>
        <dbReference type="EMBL" id="QTA92473.1"/>
    </source>
</evidence>
<accession>A0A975GTT6</accession>
<dbReference type="EMBL" id="CP061800">
    <property type="protein sequence ID" value="QTA92473.1"/>
    <property type="molecule type" value="Genomic_DNA"/>
</dbReference>
<organism evidence="7 8">
    <name type="scientific">Desulfonema magnum</name>
    <dbReference type="NCBI Taxonomy" id="45655"/>
    <lineage>
        <taxon>Bacteria</taxon>
        <taxon>Pseudomonadati</taxon>
        <taxon>Thermodesulfobacteriota</taxon>
        <taxon>Desulfobacteria</taxon>
        <taxon>Desulfobacterales</taxon>
        <taxon>Desulfococcaceae</taxon>
        <taxon>Desulfonema</taxon>
    </lineage>
</organism>
<feature type="transmembrane region" description="Helical" evidence="5">
    <location>
        <begin position="30"/>
        <end position="55"/>
    </location>
</feature>
<dbReference type="GO" id="GO:0016020">
    <property type="term" value="C:membrane"/>
    <property type="evidence" value="ECO:0007669"/>
    <property type="project" value="UniProtKB-SubCell"/>
</dbReference>
<evidence type="ECO:0000256" key="5">
    <source>
        <dbReference type="SAM" id="Phobius"/>
    </source>
</evidence>
<evidence type="ECO:0000256" key="1">
    <source>
        <dbReference type="ARBA" id="ARBA00004141"/>
    </source>
</evidence>